<evidence type="ECO:0000313" key="1">
    <source>
        <dbReference type="EMBL" id="QIL46262.1"/>
    </source>
</evidence>
<sequence>MFQQKKIYKTLENRNFTAESLATELADLKEFNFENVSYTGLNLNLDMLMTQHIRNDEFQLIEVQGGLAKKPYATWQQDLALAINIYNNFTDYTKAHFNDFIEESKKFEAETGYGQSTAQFKDYFEQGNGMYFHDVLHSVFDISRRLDLSIEDFEESLTADGQALSDFPLPEKRVFESQKRK</sequence>
<dbReference type="EMBL" id="CP049886">
    <property type="protein sequence ID" value="QIL46262.1"/>
    <property type="molecule type" value="Genomic_DNA"/>
</dbReference>
<dbReference type="KEGG" id="vah:G7081_03855"/>
<dbReference type="Proteomes" id="UP000500890">
    <property type="component" value="Chromosome"/>
</dbReference>
<protein>
    <submittedName>
        <fullName evidence="1">Uncharacterized protein</fullName>
    </submittedName>
</protein>
<reference evidence="1 2" key="1">
    <citation type="submission" date="2020-03" db="EMBL/GenBank/DDBJ databases">
        <title>Vagococcus sp. nov., isolated from beetles.</title>
        <authorList>
            <person name="Hyun D.-W."/>
            <person name="Bae J.-W."/>
        </authorList>
    </citation>
    <scope>NUCLEOTIDE SEQUENCE [LARGE SCALE GENOMIC DNA]</scope>
    <source>
        <strain evidence="1 2">HDW17A</strain>
    </source>
</reference>
<name>A0A6G8AMT7_9ENTE</name>
<dbReference type="RefSeq" id="WP_166007567.1">
    <property type="nucleotide sequence ID" value="NZ_CP049886.1"/>
</dbReference>
<evidence type="ECO:0000313" key="2">
    <source>
        <dbReference type="Proteomes" id="UP000500890"/>
    </source>
</evidence>
<keyword evidence="2" id="KW-1185">Reference proteome</keyword>
<accession>A0A6G8AMT7</accession>
<organism evidence="1 2">
    <name type="scientific">Vagococcus coleopterorum</name>
    <dbReference type="NCBI Taxonomy" id="2714946"/>
    <lineage>
        <taxon>Bacteria</taxon>
        <taxon>Bacillati</taxon>
        <taxon>Bacillota</taxon>
        <taxon>Bacilli</taxon>
        <taxon>Lactobacillales</taxon>
        <taxon>Enterococcaceae</taxon>
        <taxon>Vagococcus</taxon>
    </lineage>
</organism>
<gene>
    <name evidence="1" type="ORF">G7081_03855</name>
</gene>
<dbReference type="AlphaFoldDB" id="A0A6G8AMT7"/>
<proteinExistence type="predicted"/>